<evidence type="ECO:0000313" key="2">
    <source>
        <dbReference type="EMBL" id="CRH06124.1"/>
    </source>
</evidence>
<protein>
    <submittedName>
        <fullName evidence="2">Uncharacterized protein</fullName>
    </submittedName>
</protein>
<sequence>MSEISTSLTINFTAPELDEPFELVTGDDDQGGSAPVQVAYSQLTSSICGWGRVCYSMSQITPLDVIVQGKKRVKLYCSSRVATTSRLIVDGGTAVLIGRRSEPVVETITWTREHTKKLRWLYDQPEVEIIEQTSFRDEQGQVVDPPRYDRSRGEFHSGHKVIGALVVRYSAGFSLYEVQYGNGRETTIAAHFAEMQRAWESGNIESTEVPSVRVIALSDWHATQGAFPRKFWPIGAPTIRFRTRTTSDNNDDHGEEEEDEPFQSDSFYQEVPGTRQTVLEKVYHSEDPEQFIEVKKTLYLEARDTATGNTLKIRFLNHGSS</sequence>
<proteinExistence type="predicted"/>
<dbReference type="EMBL" id="LO017727">
    <property type="protein sequence ID" value="CRH06124.1"/>
    <property type="molecule type" value="Genomic_DNA"/>
</dbReference>
<reference evidence="2" key="1">
    <citation type="submission" date="2015-04" db="EMBL/GenBank/DDBJ databases">
        <authorList>
            <person name="Syromyatnikov M.Y."/>
            <person name="Popov V.N."/>
        </authorList>
    </citation>
    <scope>NUCLEOTIDE SEQUENCE</scope>
    <source>
        <strain evidence="2">MO-1</strain>
    </source>
</reference>
<feature type="region of interest" description="Disordered" evidence="1">
    <location>
        <begin position="242"/>
        <end position="267"/>
    </location>
</feature>
<name>A0A1S7LIZ5_MAGMO</name>
<gene>
    <name evidence="2" type="ORF">MAGMO_1951</name>
</gene>
<organism evidence="2">
    <name type="scientific">Magnetococcus massalia (strain MO-1)</name>
    <dbReference type="NCBI Taxonomy" id="451514"/>
    <lineage>
        <taxon>Bacteria</taxon>
        <taxon>Pseudomonadati</taxon>
        <taxon>Pseudomonadota</taxon>
        <taxon>Magnetococcia</taxon>
        <taxon>Magnetococcales</taxon>
        <taxon>Magnetococcaceae</taxon>
        <taxon>Magnetococcus</taxon>
    </lineage>
</organism>
<accession>A0A1S7LIZ5</accession>
<evidence type="ECO:0000256" key="1">
    <source>
        <dbReference type="SAM" id="MobiDB-lite"/>
    </source>
</evidence>
<feature type="compositionally biased region" description="Acidic residues" evidence="1">
    <location>
        <begin position="253"/>
        <end position="262"/>
    </location>
</feature>
<dbReference type="AlphaFoldDB" id="A0A1S7LIZ5"/>